<protein>
    <recommendedName>
        <fullName evidence="4">Cuticle protein</fullName>
    </recommendedName>
</protein>
<evidence type="ECO:0000256" key="1">
    <source>
        <dbReference type="PROSITE-ProRule" id="PRU00497"/>
    </source>
</evidence>
<accession>A0ABP1S0C0</accession>
<reference evidence="2 3" key="1">
    <citation type="submission" date="2024-08" db="EMBL/GenBank/DDBJ databases">
        <authorList>
            <person name="Cucini C."/>
            <person name="Frati F."/>
        </authorList>
    </citation>
    <scope>NUCLEOTIDE SEQUENCE [LARGE SCALE GENOMIC DNA]</scope>
</reference>
<dbReference type="PROSITE" id="PS51155">
    <property type="entry name" value="CHIT_BIND_RR_2"/>
    <property type="match status" value="1"/>
</dbReference>
<gene>
    <name evidence="2" type="ORF">ODALV1_LOCUS27981</name>
</gene>
<dbReference type="Proteomes" id="UP001642540">
    <property type="component" value="Unassembled WGS sequence"/>
</dbReference>
<evidence type="ECO:0000313" key="3">
    <source>
        <dbReference type="Proteomes" id="UP001642540"/>
    </source>
</evidence>
<proteinExistence type="predicted"/>
<name>A0ABP1S0C0_9HEXA</name>
<comment type="caution">
    <text evidence="2">The sequence shown here is derived from an EMBL/GenBank/DDBJ whole genome shotgun (WGS) entry which is preliminary data.</text>
</comment>
<evidence type="ECO:0008006" key="4">
    <source>
        <dbReference type="Google" id="ProtNLM"/>
    </source>
</evidence>
<evidence type="ECO:0000313" key="2">
    <source>
        <dbReference type="EMBL" id="CAL8139758.1"/>
    </source>
</evidence>
<sequence length="523" mass="55949">MKEEITLIFLTQYVFDSVLEPNGALRTVSYTADERGFNPVVSYSYGHPQSSVTVTSASGAAAIVSKQPAVYAPAYVADNRVQIVDKSNIYAVPPPAINFQAFSLPGPSAPVVVPAPLRQATSVQLASAAIATNYAPAFVPPRRAYLPPPRPQVLTVQQPQLVNQVVQQPQVLTRVVQQPQVFTQILQQPQVFTQVLQQPQVVQQPQILTVAKARPTKFLTVPTPAVKVVKSTPAIAIVKDSYAEPPRDTFRDPSAQSYPESVRATQPVAEYGPPSYVPPPPIAEAPFKVKVVEQPPPPVKVIQTVQQPVLQQIRIQAPPPIAIQKVAAPSVAVQATPVLGLYAGAIGYHTHTNNPDSYLHSYGTQGFQVTSSRKFNKAILTVPQIQKQVIQAPSQLYGPPPQVFVQNTVQPAPVYGPPSPLTVVQPAPVYGPPSPLTVVQPRPVYGPPPVNVIQQQVAITQPIASVQTIAPATPFLAAPQPQAVLAAAPAVAITGKKQNPLTFAYSYDQGGAKVTHSYSGSGW</sequence>
<organism evidence="2 3">
    <name type="scientific">Orchesella dallaii</name>
    <dbReference type="NCBI Taxonomy" id="48710"/>
    <lineage>
        <taxon>Eukaryota</taxon>
        <taxon>Metazoa</taxon>
        <taxon>Ecdysozoa</taxon>
        <taxon>Arthropoda</taxon>
        <taxon>Hexapoda</taxon>
        <taxon>Collembola</taxon>
        <taxon>Entomobryomorpha</taxon>
        <taxon>Entomobryoidea</taxon>
        <taxon>Orchesellidae</taxon>
        <taxon>Orchesellinae</taxon>
        <taxon>Orchesella</taxon>
    </lineage>
</organism>
<dbReference type="InterPro" id="IPR000618">
    <property type="entry name" value="Insect_cuticle"/>
</dbReference>
<dbReference type="EMBL" id="CAXLJM020000129">
    <property type="protein sequence ID" value="CAL8139758.1"/>
    <property type="molecule type" value="Genomic_DNA"/>
</dbReference>
<keyword evidence="3" id="KW-1185">Reference proteome</keyword>
<keyword evidence="1" id="KW-0193">Cuticle</keyword>